<dbReference type="Proteomes" id="UP000020492">
    <property type="component" value="Unassembled WGS sequence"/>
</dbReference>
<dbReference type="PATRIC" id="fig|1476583.3.peg.272"/>
<protein>
    <recommendedName>
        <fullName evidence="1">VOC domain-containing protein</fullName>
    </recommendedName>
</protein>
<dbReference type="PROSITE" id="PS51819">
    <property type="entry name" value="VOC"/>
    <property type="match status" value="1"/>
</dbReference>
<proteinExistence type="predicted"/>
<accession>A0A016QV05</accession>
<evidence type="ECO:0000313" key="3">
    <source>
        <dbReference type="Proteomes" id="UP000020492"/>
    </source>
</evidence>
<dbReference type="OrthoDB" id="66829at2"/>
<dbReference type="eggNOG" id="COG0346">
    <property type="taxonomic scope" value="Bacteria"/>
</dbReference>
<sequence>MQTKAISLMVLSDHPLQSAQFYIQHFGFEPTAELPWFVSLQHPDHSGLFFDLLNKDHAAAGRHLQGKRTSGVMLALVVGDLDAEAKRLQDAGLTFLMNPTDEPWGQRRLQLQAPDDVIVEVLQQIPPDQEWLRQNGLG</sequence>
<reference evidence="2 3" key="1">
    <citation type="submission" date="2014-03" db="EMBL/GenBank/DDBJ databases">
        <title>Draft genome sequence of Deinococcus phoenicis 1P10ME.</title>
        <authorList>
            <person name="Stepanov V.G."/>
            <person name="Vaishampayan P."/>
            <person name="Venkateswaran K."/>
            <person name="Fox G.E."/>
        </authorList>
    </citation>
    <scope>NUCLEOTIDE SEQUENCE [LARGE SCALE GENOMIC DNA]</scope>
    <source>
        <strain evidence="2 3">1P10ME</strain>
    </source>
</reference>
<feature type="domain" description="VOC" evidence="1">
    <location>
        <begin position="4"/>
        <end position="124"/>
    </location>
</feature>
<keyword evidence="3" id="KW-1185">Reference proteome</keyword>
<dbReference type="EMBL" id="JHAC01000004">
    <property type="protein sequence ID" value="EYB69599.1"/>
    <property type="molecule type" value="Genomic_DNA"/>
</dbReference>
<dbReference type="STRING" id="1476583.DEIPH_ctg004orf0120"/>
<dbReference type="Gene3D" id="3.30.720.110">
    <property type="match status" value="1"/>
</dbReference>
<dbReference type="InterPro" id="IPR037523">
    <property type="entry name" value="VOC_core"/>
</dbReference>
<evidence type="ECO:0000313" key="2">
    <source>
        <dbReference type="EMBL" id="EYB69599.1"/>
    </source>
</evidence>
<dbReference type="Pfam" id="PF00903">
    <property type="entry name" value="Glyoxalase"/>
    <property type="match status" value="1"/>
</dbReference>
<dbReference type="Gene3D" id="3.30.720.120">
    <property type="match status" value="1"/>
</dbReference>
<dbReference type="InterPro" id="IPR029068">
    <property type="entry name" value="Glyas_Bleomycin-R_OHBP_Dase"/>
</dbReference>
<dbReference type="AlphaFoldDB" id="A0A016QV05"/>
<dbReference type="InterPro" id="IPR004360">
    <property type="entry name" value="Glyas_Fos-R_dOase_dom"/>
</dbReference>
<gene>
    <name evidence="2" type="ORF">DEIPH_ctg004orf0120</name>
</gene>
<name>A0A016QV05_9DEIO</name>
<dbReference type="SUPFAM" id="SSF54593">
    <property type="entry name" value="Glyoxalase/Bleomycin resistance protein/Dihydroxybiphenyl dioxygenase"/>
    <property type="match status" value="1"/>
</dbReference>
<evidence type="ECO:0000259" key="1">
    <source>
        <dbReference type="PROSITE" id="PS51819"/>
    </source>
</evidence>
<dbReference type="RefSeq" id="WP_034352609.1">
    <property type="nucleotide sequence ID" value="NZ_JHAC01000004.1"/>
</dbReference>
<organism evidence="2 3">
    <name type="scientific">Deinococcus phoenicis</name>
    <dbReference type="NCBI Taxonomy" id="1476583"/>
    <lineage>
        <taxon>Bacteria</taxon>
        <taxon>Thermotogati</taxon>
        <taxon>Deinococcota</taxon>
        <taxon>Deinococci</taxon>
        <taxon>Deinococcales</taxon>
        <taxon>Deinococcaceae</taxon>
        <taxon>Deinococcus</taxon>
    </lineage>
</organism>
<comment type="caution">
    <text evidence="2">The sequence shown here is derived from an EMBL/GenBank/DDBJ whole genome shotgun (WGS) entry which is preliminary data.</text>
</comment>